<accession>A0A2P8C710</accession>
<dbReference type="Pfam" id="PF14697">
    <property type="entry name" value="Fer4_21"/>
    <property type="match status" value="1"/>
</dbReference>
<dbReference type="PANTHER" id="PTHR43498:SF1">
    <property type="entry name" value="COB--COM HETERODISULFIDE REDUCTASE IRON-SULFUR SUBUNIT A"/>
    <property type="match status" value="1"/>
</dbReference>
<dbReference type="EMBL" id="PYGC01000013">
    <property type="protein sequence ID" value="PSK80760.1"/>
    <property type="molecule type" value="Genomic_DNA"/>
</dbReference>
<dbReference type="SUPFAM" id="SSF54862">
    <property type="entry name" value="4Fe-4S ferredoxins"/>
    <property type="match status" value="1"/>
</dbReference>
<dbReference type="Gene3D" id="3.40.50.720">
    <property type="entry name" value="NAD(P)-binding Rossmann-like Domain"/>
    <property type="match status" value="1"/>
</dbReference>
<feature type="domain" description="4Fe-4S ferredoxin-type" evidence="8">
    <location>
        <begin position="600"/>
        <end position="629"/>
    </location>
</feature>
<dbReference type="PROSITE" id="PS51379">
    <property type="entry name" value="4FE4S_FER_2"/>
    <property type="match status" value="3"/>
</dbReference>
<dbReference type="PANTHER" id="PTHR43498">
    <property type="entry name" value="FERREDOXIN:COB-COM HETERODISULFIDE REDUCTASE SUBUNIT A"/>
    <property type="match status" value="1"/>
</dbReference>
<dbReference type="InterPro" id="IPR017896">
    <property type="entry name" value="4Fe4S_Fe-S-bd"/>
</dbReference>
<dbReference type="InterPro" id="IPR017900">
    <property type="entry name" value="4Fe4S_Fe_S_CS"/>
</dbReference>
<organism evidence="10 11">
    <name type="scientific">Prolixibacter denitrificans</name>
    <dbReference type="NCBI Taxonomy" id="1541063"/>
    <lineage>
        <taxon>Bacteria</taxon>
        <taxon>Pseudomonadati</taxon>
        <taxon>Bacteroidota</taxon>
        <taxon>Bacteroidia</taxon>
        <taxon>Marinilabiliales</taxon>
        <taxon>Prolixibacteraceae</taxon>
        <taxon>Prolixibacter</taxon>
    </lineage>
</organism>
<evidence type="ECO:0000259" key="8">
    <source>
        <dbReference type="PROSITE" id="PS51379"/>
    </source>
</evidence>
<dbReference type="RefSeq" id="WP_106543621.1">
    <property type="nucleotide sequence ID" value="NZ_BLAU01000001.1"/>
</dbReference>
<evidence type="ECO:0000256" key="4">
    <source>
        <dbReference type="ARBA" id="ARBA00022827"/>
    </source>
</evidence>
<keyword evidence="3" id="KW-0479">Metal-binding</keyword>
<evidence type="ECO:0000256" key="2">
    <source>
        <dbReference type="ARBA" id="ARBA00006561"/>
    </source>
</evidence>
<dbReference type="InterPro" id="IPR039650">
    <property type="entry name" value="HdrA-like"/>
</dbReference>
<keyword evidence="5" id="KW-0560">Oxidoreductase</keyword>
<evidence type="ECO:0000256" key="1">
    <source>
        <dbReference type="ARBA" id="ARBA00001974"/>
    </source>
</evidence>
<sequence>MKNKIGVYVCHCGGNISDVIDVNKVREEAEKMGGVAIAKHTIFACADSSQKEIAEDIKNLELDGIVVASCSPKLHLLTFRSVAERAGLNPYNYVHANIREQSSWAHSDDKKGATEKAISLVRSAVERVSHSVAMDPVSISAQNVVAVVGAGVAGMKAAIELADMGSQVYLIEKSHYVGGRTSQWGKLFLPGETGKSVVENLYQEVKKRQNINLFTGAELVSKKGSVGNFEIEVKITSRGVKKDADASTIEKAIEVCPEEVSDEFNFGLTNRKALMNFHPGQFPEIAAIDAATCTKCGKCAEVSDAIDLNLEEERITLQAGSLMITTGFDPYEPEKSEFGYGDYDNVITLPQLERHLELSNGKDLVINGKKIRSMAYIYCVGSRQPNGENKYCSRYCCTSAVHSAIKVREKVPDMTVYHINRGIRTYGKQEVLYEQSSKNGDIYIQFTEDTFPEVSSNGKHTVVKVNDLLTAGKELEIEPDLVVLVTGMTPRKDDAIGDTLKLPRGRDKFYNEIHPKLRPVETTIDGVLIAGVCQGPKNITETVKSSLAASAKTYSLLKREEITLEPIMAKVDAEKCEVCDNCSAACPFGAFEFVEENGKKVAKVNESNCKGCGMCLPVCPTDAIELSGYTNSEIEEMIDALTESDY</sequence>
<evidence type="ECO:0000256" key="5">
    <source>
        <dbReference type="ARBA" id="ARBA00023002"/>
    </source>
</evidence>
<evidence type="ECO:0000256" key="7">
    <source>
        <dbReference type="ARBA" id="ARBA00023014"/>
    </source>
</evidence>
<dbReference type="Pfam" id="PF12831">
    <property type="entry name" value="FAD_oxidored"/>
    <property type="match status" value="1"/>
</dbReference>
<keyword evidence="6" id="KW-0408">Iron</keyword>
<reference evidence="10 11" key="1">
    <citation type="submission" date="2018-03" db="EMBL/GenBank/DDBJ databases">
        <title>Genomic Encyclopedia of Archaeal and Bacterial Type Strains, Phase II (KMG-II): from individual species to whole genera.</title>
        <authorList>
            <person name="Goeker M."/>
        </authorList>
    </citation>
    <scope>NUCLEOTIDE SEQUENCE [LARGE SCALE GENOMIC DNA]</scope>
    <source>
        <strain evidence="10 11">DSM 27267</strain>
    </source>
</reference>
<dbReference type="EMBL" id="BLAU01000001">
    <property type="protein sequence ID" value="GET22441.1"/>
    <property type="molecule type" value="Genomic_DNA"/>
</dbReference>
<feature type="domain" description="4Fe-4S ferredoxin-type" evidence="8">
    <location>
        <begin position="567"/>
        <end position="596"/>
    </location>
</feature>
<reference evidence="9 12" key="2">
    <citation type="submission" date="2019-10" db="EMBL/GenBank/DDBJ databases">
        <title>Prolixibacter strains distinguished by the presence of nitrate reductase genes were adept at nitrate-dependent anaerobic corrosion of metallic iron and carbon steel.</title>
        <authorList>
            <person name="Iino T."/>
            <person name="Shono N."/>
            <person name="Ito K."/>
            <person name="Nakamura R."/>
            <person name="Sueoka K."/>
            <person name="Harayama S."/>
            <person name="Ohkuma M."/>
        </authorList>
    </citation>
    <scope>NUCLEOTIDE SEQUENCE [LARGE SCALE GENOMIC DNA]</scope>
    <source>
        <strain evidence="9 12">MIC1-1</strain>
    </source>
</reference>
<keyword evidence="4" id="KW-0285">Flavoprotein</keyword>
<dbReference type="Proteomes" id="UP000240621">
    <property type="component" value="Unassembled WGS sequence"/>
</dbReference>
<dbReference type="OrthoDB" id="9758544at2"/>
<dbReference type="GO" id="GO:0016491">
    <property type="term" value="F:oxidoreductase activity"/>
    <property type="evidence" value="ECO:0007669"/>
    <property type="project" value="UniProtKB-KW"/>
</dbReference>
<dbReference type="GO" id="GO:0051536">
    <property type="term" value="F:iron-sulfur cluster binding"/>
    <property type="evidence" value="ECO:0007669"/>
    <property type="project" value="UniProtKB-KW"/>
</dbReference>
<evidence type="ECO:0000313" key="9">
    <source>
        <dbReference type="EMBL" id="GET22441.1"/>
    </source>
</evidence>
<dbReference type="GO" id="GO:0046872">
    <property type="term" value="F:metal ion binding"/>
    <property type="evidence" value="ECO:0007669"/>
    <property type="project" value="UniProtKB-KW"/>
</dbReference>
<dbReference type="Proteomes" id="UP000396862">
    <property type="component" value="Unassembled WGS sequence"/>
</dbReference>
<evidence type="ECO:0000313" key="12">
    <source>
        <dbReference type="Proteomes" id="UP000396862"/>
    </source>
</evidence>
<feature type="domain" description="4Fe-4S ferredoxin-type" evidence="8">
    <location>
        <begin position="284"/>
        <end position="313"/>
    </location>
</feature>
<dbReference type="SUPFAM" id="SSF51971">
    <property type="entry name" value="Nucleotide-binding domain"/>
    <property type="match status" value="1"/>
</dbReference>
<evidence type="ECO:0000256" key="3">
    <source>
        <dbReference type="ARBA" id="ARBA00022723"/>
    </source>
</evidence>
<comment type="similarity">
    <text evidence="2">Belongs to the HdrA family.</text>
</comment>
<comment type="cofactor">
    <cofactor evidence="1">
        <name>FAD</name>
        <dbReference type="ChEBI" id="CHEBI:57692"/>
    </cofactor>
</comment>
<proteinExistence type="inferred from homology"/>
<evidence type="ECO:0000313" key="10">
    <source>
        <dbReference type="EMBL" id="PSK80760.1"/>
    </source>
</evidence>
<gene>
    <name evidence="9" type="primary">hdrA</name>
    <name evidence="10" type="ORF">CLV93_11354</name>
    <name evidence="9" type="ORF">JCM18694_26870</name>
</gene>
<keyword evidence="4" id="KW-0274">FAD</keyword>
<name>A0A2P8C710_9BACT</name>
<dbReference type="Gene3D" id="3.30.70.20">
    <property type="match status" value="1"/>
</dbReference>
<evidence type="ECO:0000313" key="11">
    <source>
        <dbReference type="Proteomes" id="UP000240621"/>
    </source>
</evidence>
<evidence type="ECO:0000256" key="6">
    <source>
        <dbReference type="ARBA" id="ARBA00023004"/>
    </source>
</evidence>
<dbReference type="PROSITE" id="PS00198">
    <property type="entry name" value="4FE4S_FER_1"/>
    <property type="match status" value="1"/>
</dbReference>
<dbReference type="AlphaFoldDB" id="A0A2P8C710"/>
<keyword evidence="12" id="KW-1185">Reference proteome</keyword>
<keyword evidence="7" id="KW-0411">Iron-sulfur</keyword>
<protein>
    <submittedName>
        <fullName evidence="9">CoB--CoM heterodisulfide reductase iron-sulfur subunit A</fullName>
    </submittedName>
    <submittedName>
        <fullName evidence="10">Heterodisulfide reductase subunit A</fullName>
    </submittedName>
</protein>
<comment type="caution">
    <text evidence="10">The sequence shown here is derived from an EMBL/GenBank/DDBJ whole genome shotgun (WGS) entry which is preliminary data.</text>
</comment>